<dbReference type="PANTHER" id="PTHR36836:SF1">
    <property type="entry name" value="COLANIC ACID BIOSYNTHESIS PROTEIN WCAK"/>
    <property type="match status" value="1"/>
</dbReference>
<name>A0ABX2KYX5_9PROT</name>
<sequence>MTVIGISGSYGGLNLGDEAILTSAIEQLRATVPGVEVVVFSRNAAHTRENHAVDRVLNPREAMRDEITPEVERLDLLLLGGGGILYDSEAQTYLREVTIAQKLGVPSYTFAIGVGPLKDRVERDAVREGLDRMTGITVREPSAKRLIEEIGVQIPVTVTADPALLLTPEPFTEEMLAEAGIPRDRPLVGISVREQGAAAPELSDAAYHQLLAEAADYIVQRFGADVVFVPMERADVREAHRVMGRMAVSERAHLLQYRYTPRQIIGLMDHFEMAVGMRLHFLIFAAITGTPLIALPYASKVSDFLSSVGLEPRATVSHTTAGTFLADLDRLWDHRAEQKGLLRDRIPVLMERARETAPLALQTVAPRAEAAVKAAAKAAAKAAE</sequence>
<organism evidence="2 3">
    <name type="scientific">Azospirillum formosense</name>
    <dbReference type="NCBI Taxonomy" id="861533"/>
    <lineage>
        <taxon>Bacteria</taxon>
        <taxon>Pseudomonadati</taxon>
        <taxon>Pseudomonadota</taxon>
        <taxon>Alphaproteobacteria</taxon>
        <taxon>Rhodospirillales</taxon>
        <taxon>Azospirillaceae</taxon>
        <taxon>Azospirillum</taxon>
    </lineage>
</organism>
<feature type="domain" description="Polysaccharide pyruvyl transferase" evidence="1">
    <location>
        <begin position="14"/>
        <end position="298"/>
    </location>
</feature>
<dbReference type="Gene3D" id="3.40.50.2000">
    <property type="entry name" value="Glycogen Phosphorylase B"/>
    <property type="match status" value="1"/>
</dbReference>
<evidence type="ECO:0000313" key="3">
    <source>
        <dbReference type="Proteomes" id="UP000639419"/>
    </source>
</evidence>
<keyword evidence="3" id="KW-1185">Reference proteome</keyword>
<protein>
    <submittedName>
        <fullName evidence="2">Polysaccharide pyruvyl transferase</fullName>
    </submittedName>
</protein>
<gene>
    <name evidence="2" type="ORF">GBZ26_02535</name>
</gene>
<comment type="caution">
    <text evidence="2">The sequence shown here is derived from an EMBL/GenBank/DDBJ whole genome shotgun (WGS) entry which is preliminary data.</text>
</comment>
<keyword evidence="2" id="KW-0808">Transferase</keyword>
<proteinExistence type="predicted"/>
<evidence type="ECO:0000313" key="2">
    <source>
        <dbReference type="EMBL" id="NUB18105.1"/>
    </source>
</evidence>
<accession>A0ABX2KYX5</accession>
<dbReference type="InterPro" id="IPR007345">
    <property type="entry name" value="Polysacch_pyruvyl_Trfase"/>
</dbReference>
<dbReference type="EMBL" id="WHOR01000009">
    <property type="protein sequence ID" value="NUB18105.1"/>
    <property type="molecule type" value="Genomic_DNA"/>
</dbReference>
<evidence type="ECO:0000259" key="1">
    <source>
        <dbReference type="Pfam" id="PF04230"/>
    </source>
</evidence>
<dbReference type="Pfam" id="PF04230">
    <property type="entry name" value="PS_pyruv_trans"/>
    <property type="match status" value="1"/>
</dbReference>
<dbReference type="GO" id="GO:0016740">
    <property type="term" value="F:transferase activity"/>
    <property type="evidence" value="ECO:0007669"/>
    <property type="project" value="UniProtKB-KW"/>
</dbReference>
<dbReference type="PANTHER" id="PTHR36836">
    <property type="entry name" value="COLANIC ACID BIOSYNTHESIS PROTEIN WCAK"/>
    <property type="match status" value="1"/>
</dbReference>
<dbReference type="Proteomes" id="UP000639419">
    <property type="component" value="Unassembled WGS sequence"/>
</dbReference>
<reference evidence="2 3" key="1">
    <citation type="submission" date="2019-10" db="EMBL/GenBank/DDBJ databases">
        <title>Genome sequence of Azospirillum formosense CC-Nfb-7.</title>
        <authorList>
            <person name="Ambrosini A."/>
            <person name="Sant'Anna F.H."/>
            <person name="Cassan F.D."/>
            <person name="Souza E.M."/>
            <person name="Passaglia L.M.P."/>
        </authorList>
    </citation>
    <scope>NUCLEOTIDE SEQUENCE [LARGE SCALE GENOMIC DNA]</scope>
    <source>
        <strain evidence="2 3">CC-NFb-7</strain>
    </source>
</reference>